<dbReference type="EMBL" id="JASAOG010000037">
    <property type="protein sequence ID" value="KAK0060103.1"/>
    <property type="molecule type" value="Genomic_DNA"/>
</dbReference>
<feature type="non-terminal residue" evidence="2">
    <location>
        <position position="52"/>
    </location>
</feature>
<evidence type="ECO:0000313" key="3">
    <source>
        <dbReference type="Proteomes" id="UP001233172"/>
    </source>
</evidence>
<evidence type="ECO:0000313" key="2">
    <source>
        <dbReference type="EMBL" id="KAK0060103.1"/>
    </source>
</evidence>
<sequence length="52" mass="5184">MIRRASSHKDLGPGSEAASTSSFGVPLSPPTWGASSASSPEAAVGEVRKDVG</sequence>
<dbReference type="Proteomes" id="UP001233172">
    <property type="component" value="Unassembled WGS sequence"/>
</dbReference>
<feature type="region of interest" description="Disordered" evidence="1">
    <location>
        <begin position="1"/>
        <end position="52"/>
    </location>
</feature>
<dbReference type="AlphaFoldDB" id="A0AAD8BSZ5"/>
<keyword evidence="3" id="KW-1185">Reference proteome</keyword>
<evidence type="ECO:0000256" key="1">
    <source>
        <dbReference type="SAM" id="MobiDB-lite"/>
    </source>
</evidence>
<organism evidence="2 3">
    <name type="scientific">Biomphalaria pfeifferi</name>
    <name type="common">Bloodfluke planorb</name>
    <name type="synonym">Freshwater snail</name>
    <dbReference type="NCBI Taxonomy" id="112525"/>
    <lineage>
        <taxon>Eukaryota</taxon>
        <taxon>Metazoa</taxon>
        <taxon>Spiralia</taxon>
        <taxon>Lophotrochozoa</taxon>
        <taxon>Mollusca</taxon>
        <taxon>Gastropoda</taxon>
        <taxon>Heterobranchia</taxon>
        <taxon>Euthyneura</taxon>
        <taxon>Panpulmonata</taxon>
        <taxon>Hygrophila</taxon>
        <taxon>Lymnaeoidea</taxon>
        <taxon>Planorbidae</taxon>
        <taxon>Biomphalaria</taxon>
    </lineage>
</organism>
<comment type="caution">
    <text evidence="2">The sequence shown here is derived from an EMBL/GenBank/DDBJ whole genome shotgun (WGS) entry which is preliminary data.</text>
</comment>
<accession>A0AAD8BSZ5</accession>
<name>A0AAD8BSZ5_BIOPF</name>
<reference evidence="2" key="2">
    <citation type="submission" date="2023-04" db="EMBL/GenBank/DDBJ databases">
        <authorList>
            <person name="Bu L."/>
            <person name="Lu L."/>
            <person name="Laidemitt M.R."/>
            <person name="Zhang S.M."/>
            <person name="Mutuku M."/>
            <person name="Mkoji G."/>
            <person name="Steinauer M."/>
            <person name="Loker E.S."/>
        </authorList>
    </citation>
    <scope>NUCLEOTIDE SEQUENCE</scope>
    <source>
        <strain evidence="2">KasaAsao</strain>
        <tissue evidence="2">Whole Snail</tissue>
    </source>
</reference>
<protein>
    <submittedName>
        <fullName evidence="2">Uncharacterized protein</fullName>
    </submittedName>
</protein>
<reference evidence="2" key="1">
    <citation type="journal article" date="2023" name="PLoS Negl. Trop. Dis.">
        <title>A genome sequence for Biomphalaria pfeifferi, the major vector snail for the human-infecting parasite Schistosoma mansoni.</title>
        <authorList>
            <person name="Bu L."/>
            <person name="Lu L."/>
            <person name="Laidemitt M.R."/>
            <person name="Zhang S.M."/>
            <person name="Mutuku M."/>
            <person name="Mkoji G."/>
            <person name="Steinauer M."/>
            <person name="Loker E.S."/>
        </authorList>
    </citation>
    <scope>NUCLEOTIDE SEQUENCE</scope>
    <source>
        <strain evidence="2">KasaAsao</strain>
    </source>
</reference>
<gene>
    <name evidence="2" type="ORF">Bpfe_010290</name>
</gene>
<proteinExistence type="predicted"/>